<keyword evidence="3 5" id="KW-1133">Transmembrane helix</keyword>
<keyword evidence="2 5" id="KW-0812">Transmembrane</keyword>
<feature type="transmembrane region" description="Helical" evidence="5">
    <location>
        <begin position="347"/>
        <end position="368"/>
    </location>
</feature>
<comment type="subcellular location">
    <subcellularLocation>
        <location evidence="1">Membrane</location>
        <topology evidence="1">Multi-pass membrane protein</topology>
    </subcellularLocation>
</comment>
<dbReference type="RefSeq" id="WP_119358099.1">
    <property type="nucleotide sequence ID" value="NZ_BJXM01000015.1"/>
</dbReference>
<feature type="transmembrane region" description="Helical" evidence="5">
    <location>
        <begin position="144"/>
        <end position="167"/>
    </location>
</feature>
<evidence type="ECO:0000256" key="1">
    <source>
        <dbReference type="ARBA" id="ARBA00004141"/>
    </source>
</evidence>
<feature type="transmembrane region" description="Helical" evidence="5">
    <location>
        <begin position="374"/>
        <end position="395"/>
    </location>
</feature>
<feature type="transmembrane region" description="Helical" evidence="5">
    <location>
        <begin position="219"/>
        <end position="240"/>
    </location>
</feature>
<feature type="transmembrane region" description="Helical" evidence="5">
    <location>
        <begin position="86"/>
        <end position="114"/>
    </location>
</feature>
<dbReference type="InterPro" id="IPR036259">
    <property type="entry name" value="MFS_trans_sf"/>
</dbReference>
<feature type="transmembrane region" description="Helical" evidence="5">
    <location>
        <begin position="307"/>
        <end position="326"/>
    </location>
</feature>
<keyword evidence="8" id="KW-1185">Reference proteome</keyword>
<gene>
    <name evidence="7" type="primary">sauU</name>
    <name evidence="7" type="ORF">Mgrana_02649</name>
</gene>
<dbReference type="GO" id="GO:0016020">
    <property type="term" value="C:membrane"/>
    <property type="evidence" value="ECO:0007669"/>
    <property type="project" value="UniProtKB-SubCell"/>
</dbReference>
<dbReference type="PROSITE" id="PS50850">
    <property type="entry name" value="MFS"/>
    <property type="match status" value="1"/>
</dbReference>
<proteinExistence type="predicted"/>
<dbReference type="InterPro" id="IPR020846">
    <property type="entry name" value="MFS_dom"/>
</dbReference>
<evidence type="ECO:0000256" key="5">
    <source>
        <dbReference type="SAM" id="Phobius"/>
    </source>
</evidence>
<dbReference type="Pfam" id="PF07690">
    <property type="entry name" value="MFS_1"/>
    <property type="match status" value="1"/>
</dbReference>
<evidence type="ECO:0000313" key="8">
    <source>
        <dbReference type="Proteomes" id="UP000266178"/>
    </source>
</evidence>
<feature type="domain" description="Major facilitator superfamily (MFS) profile" evidence="6">
    <location>
        <begin position="12"/>
        <end position="400"/>
    </location>
</feature>
<dbReference type="Proteomes" id="UP000266178">
    <property type="component" value="Unassembled WGS sequence"/>
</dbReference>
<dbReference type="InterPro" id="IPR011701">
    <property type="entry name" value="MFS"/>
</dbReference>
<dbReference type="PANTHER" id="PTHR11662">
    <property type="entry name" value="SOLUTE CARRIER FAMILY 17"/>
    <property type="match status" value="1"/>
</dbReference>
<dbReference type="PANTHER" id="PTHR11662:SF399">
    <property type="entry name" value="FI19708P1-RELATED"/>
    <property type="match status" value="1"/>
</dbReference>
<comment type="caution">
    <text evidence="7">The sequence shown here is derived from an EMBL/GenBank/DDBJ whole genome shotgun (WGS) entry which is preliminary data.</text>
</comment>
<feature type="transmembrane region" description="Helical" evidence="5">
    <location>
        <begin position="255"/>
        <end position="276"/>
    </location>
</feature>
<name>A0A399F9Z8_9DEIN</name>
<dbReference type="AlphaFoldDB" id="A0A399F9Z8"/>
<accession>A0A399F9Z8</accession>
<feature type="transmembrane region" description="Helical" evidence="5">
    <location>
        <begin position="283"/>
        <end position="301"/>
    </location>
</feature>
<organism evidence="7 8">
    <name type="scientific">Meiothermus granaticius NBRC 107808</name>
    <dbReference type="NCBI Taxonomy" id="1227551"/>
    <lineage>
        <taxon>Bacteria</taxon>
        <taxon>Thermotogati</taxon>
        <taxon>Deinococcota</taxon>
        <taxon>Deinococci</taxon>
        <taxon>Thermales</taxon>
        <taxon>Thermaceae</taxon>
        <taxon>Meiothermus</taxon>
    </lineage>
</organism>
<dbReference type="EMBL" id="QWLB01000042">
    <property type="protein sequence ID" value="RIH91471.1"/>
    <property type="molecule type" value="Genomic_DNA"/>
</dbReference>
<feature type="transmembrane region" description="Helical" evidence="5">
    <location>
        <begin position="54"/>
        <end position="74"/>
    </location>
</feature>
<evidence type="ECO:0000256" key="3">
    <source>
        <dbReference type="ARBA" id="ARBA00022989"/>
    </source>
</evidence>
<reference evidence="7 8" key="1">
    <citation type="submission" date="2018-08" db="EMBL/GenBank/DDBJ databases">
        <title>Meiothermus granaticius genome AF-68 sequencing project.</title>
        <authorList>
            <person name="Da Costa M.S."/>
            <person name="Albuquerque L."/>
            <person name="Raposo P."/>
            <person name="Froufe H.J.C."/>
            <person name="Barroso C.S."/>
            <person name="Egas C."/>
        </authorList>
    </citation>
    <scope>NUCLEOTIDE SEQUENCE [LARGE SCALE GENOMIC DNA]</scope>
    <source>
        <strain evidence="7 8">AF-68</strain>
    </source>
</reference>
<evidence type="ECO:0000256" key="2">
    <source>
        <dbReference type="ARBA" id="ARBA00022692"/>
    </source>
</evidence>
<keyword evidence="4 5" id="KW-0472">Membrane</keyword>
<evidence type="ECO:0000259" key="6">
    <source>
        <dbReference type="PROSITE" id="PS50850"/>
    </source>
</evidence>
<dbReference type="OrthoDB" id="9773404at2"/>
<evidence type="ECO:0000313" key="7">
    <source>
        <dbReference type="EMBL" id="RIH91471.1"/>
    </source>
</evidence>
<sequence length="401" mass="43416">MTQNLSPARWQIPLVLGATVFVHYLDRNALALALPKIAQDFGWTDRQIGANGDVLLAAFFVTYGLAQIFLSPLAERFGPKRSLLLAVAGFSLFTILVWPLGFSLLALLILRLLLGLGESVHMPMNSAIVSRWFPVSERARANSIYVAGVLLAIGFAPLLVVPMMHAVGWRESFAVLGFVGLAVCLPLVWRFVQDTPPTGRAVSPAFLDVQTSYVRDWRFWLYTLAGTFNAFCIFGILNWLPSYFNRARGINFEDLGWPLFVVFASGISGVLLWAYVGDRLGRRNLLASLGFFVAAGCVWLTSSTPSLSLVVLLFALGVLAQSAYNAQEFATVQRLLSPEKVGAGTGLYNGLTVLFGGVGGSLVPGSIVAATGSFHAGILSVVVGAIVAGILMFWVHRVVRY</sequence>
<evidence type="ECO:0000256" key="4">
    <source>
        <dbReference type="ARBA" id="ARBA00023136"/>
    </source>
</evidence>
<protein>
    <submittedName>
        <fullName evidence="7">Putative sulfoacetate transporter SauU</fullName>
    </submittedName>
</protein>
<dbReference type="SUPFAM" id="SSF103473">
    <property type="entry name" value="MFS general substrate transporter"/>
    <property type="match status" value="1"/>
</dbReference>
<feature type="transmembrane region" description="Helical" evidence="5">
    <location>
        <begin position="173"/>
        <end position="192"/>
    </location>
</feature>
<dbReference type="Gene3D" id="1.20.1250.20">
    <property type="entry name" value="MFS general substrate transporter like domains"/>
    <property type="match status" value="2"/>
</dbReference>
<dbReference type="GO" id="GO:0022857">
    <property type="term" value="F:transmembrane transporter activity"/>
    <property type="evidence" value="ECO:0007669"/>
    <property type="project" value="InterPro"/>
</dbReference>
<dbReference type="InterPro" id="IPR050382">
    <property type="entry name" value="MFS_Na/Anion_cotransporter"/>
</dbReference>